<comment type="cofactor">
    <cofactor evidence="1">
        <name>Mo-bis(molybdopterin guanine dinucleotide)</name>
        <dbReference type="ChEBI" id="CHEBI:60539"/>
    </cofactor>
</comment>
<dbReference type="Pfam" id="PF00384">
    <property type="entry name" value="Molybdopterin"/>
    <property type="match status" value="1"/>
</dbReference>
<evidence type="ECO:0000313" key="13">
    <source>
        <dbReference type="Proteomes" id="UP001595711"/>
    </source>
</evidence>
<evidence type="ECO:0000256" key="2">
    <source>
        <dbReference type="ARBA" id="ARBA00001966"/>
    </source>
</evidence>
<dbReference type="InterPro" id="IPR037951">
    <property type="entry name" value="MopB_CT_YdeP"/>
</dbReference>
<keyword evidence="9" id="KW-0411">Iron-sulfur</keyword>
<keyword evidence="4" id="KW-0004">4Fe-4S</keyword>
<dbReference type="Gene3D" id="3.40.50.740">
    <property type="match status" value="1"/>
</dbReference>
<dbReference type="InterPro" id="IPR006657">
    <property type="entry name" value="MoPterin_dinucl-bd_dom"/>
</dbReference>
<evidence type="ECO:0000256" key="4">
    <source>
        <dbReference type="ARBA" id="ARBA00022485"/>
    </source>
</evidence>
<keyword evidence="7" id="KW-0560">Oxidoreductase</keyword>
<dbReference type="SUPFAM" id="SSF50692">
    <property type="entry name" value="ADC-like"/>
    <property type="match status" value="1"/>
</dbReference>
<keyword evidence="13" id="KW-1185">Reference proteome</keyword>
<dbReference type="SUPFAM" id="SSF53706">
    <property type="entry name" value="Formate dehydrogenase/DMSO reductase, domains 1-3"/>
    <property type="match status" value="1"/>
</dbReference>
<evidence type="ECO:0000256" key="5">
    <source>
        <dbReference type="ARBA" id="ARBA00022505"/>
    </source>
</evidence>
<name>A0ABV7VGU1_9PROT</name>
<dbReference type="Proteomes" id="UP001595711">
    <property type="component" value="Unassembled WGS sequence"/>
</dbReference>
<gene>
    <name evidence="12" type="ORF">ACFOOQ_14450</name>
</gene>
<keyword evidence="5" id="KW-0500">Molybdenum</keyword>
<dbReference type="Gene3D" id="2.40.40.20">
    <property type="match status" value="1"/>
</dbReference>
<evidence type="ECO:0000256" key="8">
    <source>
        <dbReference type="ARBA" id="ARBA00023004"/>
    </source>
</evidence>
<evidence type="ECO:0000256" key="3">
    <source>
        <dbReference type="ARBA" id="ARBA00010312"/>
    </source>
</evidence>
<evidence type="ECO:0000256" key="6">
    <source>
        <dbReference type="ARBA" id="ARBA00022723"/>
    </source>
</evidence>
<evidence type="ECO:0000256" key="9">
    <source>
        <dbReference type="ARBA" id="ARBA00023014"/>
    </source>
</evidence>
<dbReference type="CDD" id="cd02787">
    <property type="entry name" value="MopB_CT_ydeP"/>
    <property type="match status" value="1"/>
</dbReference>
<reference evidence="13" key="1">
    <citation type="journal article" date="2019" name="Int. J. Syst. Evol. Microbiol.">
        <title>The Global Catalogue of Microorganisms (GCM) 10K type strain sequencing project: providing services to taxonomists for standard genome sequencing and annotation.</title>
        <authorList>
            <consortium name="The Broad Institute Genomics Platform"/>
            <consortium name="The Broad Institute Genome Sequencing Center for Infectious Disease"/>
            <person name="Wu L."/>
            <person name="Ma J."/>
        </authorList>
    </citation>
    <scope>NUCLEOTIDE SEQUENCE [LARGE SCALE GENOMIC DNA]</scope>
    <source>
        <strain evidence="13">KCTC 42182</strain>
    </source>
</reference>
<comment type="cofactor">
    <cofactor evidence="2">
        <name>[4Fe-4S] cluster</name>
        <dbReference type="ChEBI" id="CHEBI:49883"/>
    </cofactor>
</comment>
<dbReference type="PANTHER" id="PTHR43105:SF4">
    <property type="entry name" value="PROTEIN YDEP"/>
    <property type="match status" value="1"/>
</dbReference>
<dbReference type="InterPro" id="IPR010046">
    <property type="entry name" value="Mopterin_OxRdtse_a_bac"/>
</dbReference>
<sequence>MTDKPAEGVKPYHGPAGGWGALRAVAQAVREQMGASANSRALMQMNQPEGFDCPGCAWPDPKHTSSFEFCENGAKAVSWEATTKRVGPDFFAQHSVSDLWAWSDYDLEDAGRLTHPMRYDAQTDHFVPVSWDEAFARIGAAMQALADPNEAEFYTSGRASNEAAFLYQLYAREFGTNNFPDCSNMCHEATSVGLPESIGVGKGTVLLEDFDHADAVFCIGHNPGTNHPRMLGTLREVSRRGKPIVVINPLRERGLERFQNPQSPVEMVTLQDTQIASAYHLVKVGGDVALLKGIMKALLEADGKDLAAGGKGLLDRDFIAAHTTGFEALRADLAAADWGVLEARSGLDRPAMESIAEVYARSERVIICYGMGVTQHRHGTGAVQQIANLLMLRGNFGREGAGICPLRGHSNVQGDRTVGITELPGEAFLARLDAAFGITSPRAHGHNAVEAVAAMRDGKAKAFIGLGGNLAVAMSDPQACFVAFRKLHLNVQIVTKLNRTCLLTGQESIILPCLGRTERDIQASGPQSVTVEDSMSMVHASVGRLEPASELLLSEPAIVAGLAKASLPATKVDWDALVADYDRIRDKIEAVFPDFYDYNARVRVPGGFRLRVGASNREWDTPDGKAHFLVYQGTDEDNGRDDTPLTLTTIRSHDQYNTTIYGLNDRYRGITGRRNVVFANADDLAALGLAQGDRVDVVAGGRVLADMTLVAHDIARGSVAAYYPEANCLVGLEDYDAKSGTPAYKSIPVKLRPAEAAEAAA</sequence>
<dbReference type="RefSeq" id="WP_379727887.1">
    <property type="nucleotide sequence ID" value="NZ_JBHRYJ010000003.1"/>
</dbReference>
<evidence type="ECO:0000259" key="11">
    <source>
        <dbReference type="Pfam" id="PF01568"/>
    </source>
</evidence>
<dbReference type="Pfam" id="PF01568">
    <property type="entry name" value="Molydop_binding"/>
    <property type="match status" value="1"/>
</dbReference>
<keyword evidence="8" id="KW-0408">Iron</keyword>
<dbReference type="InterPro" id="IPR006656">
    <property type="entry name" value="Mopterin_OxRdtase"/>
</dbReference>
<dbReference type="CDD" id="cd02767">
    <property type="entry name" value="MopB_ydeP"/>
    <property type="match status" value="1"/>
</dbReference>
<dbReference type="InterPro" id="IPR009010">
    <property type="entry name" value="Asp_de-COase-like_dom_sf"/>
</dbReference>
<accession>A0ABV7VGU1</accession>
<keyword evidence="6" id="KW-0479">Metal-binding</keyword>
<dbReference type="PIRSF" id="PIRSF000144">
    <property type="entry name" value="CbbBc"/>
    <property type="match status" value="1"/>
</dbReference>
<dbReference type="NCBIfam" id="TIGR01701">
    <property type="entry name" value="Fdhalpha-like"/>
    <property type="match status" value="1"/>
</dbReference>
<comment type="similarity">
    <text evidence="3">Belongs to the prokaryotic molybdopterin-containing oxidoreductase family.</text>
</comment>
<protein>
    <submittedName>
        <fullName evidence="12">FdhF/YdeP family oxidoreductase</fullName>
    </submittedName>
</protein>
<evidence type="ECO:0000313" key="12">
    <source>
        <dbReference type="EMBL" id="MFC3676754.1"/>
    </source>
</evidence>
<feature type="domain" description="Molybdopterin oxidoreductase" evidence="10">
    <location>
        <begin position="112"/>
        <end position="489"/>
    </location>
</feature>
<feature type="domain" description="Molybdopterin dinucleotide-binding" evidence="11">
    <location>
        <begin position="645"/>
        <end position="747"/>
    </location>
</feature>
<evidence type="ECO:0000259" key="10">
    <source>
        <dbReference type="Pfam" id="PF00384"/>
    </source>
</evidence>
<dbReference type="Gene3D" id="3.40.228.10">
    <property type="entry name" value="Dimethylsulfoxide Reductase, domain 2"/>
    <property type="match status" value="1"/>
</dbReference>
<organism evidence="12 13">
    <name type="scientific">Ferrovibrio xuzhouensis</name>
    <dbReference type="NCBI Taxonomy" id="1576914"/>
    <lineage>
        <taxon>Bacteria</taxon>
        <taxon>Pseudomonadati</taxon>
        <taxon>Pseudomonadota</taxon>
        <taxon>Alphaproteobacteria</taxon>
        <taxon>Rhodospirillales</taxon>
        <taxon>Rhodospirillaceae</taxon>
        <taxon>Ferrovibrio</taxon>
    </lineage>
</organism>
<comment type="caution">
    <text evidence="12">The sequence shown here is derived from an EMBL/GenBank/DDBJ whole genome shotgun (WGS) entry which is preliminary data.</text>
</comment>
<dbReference type="PANTHER" id="PTHR43105">
    <property type="entry name" value="RESPIRATORY NITRATE REDUCTASE"/>
    <property type="match status" value="1"/>
</dbReference>
<dbReference type="EMBL" id="JBHRYJ010000003">
    <property type="protein sequence ID" value="MFC3676754.1"/>
    <property type="molecule type" value="Genomic_DNA"/>
</dbReference>
<evidence type="ECO:0000256" key="7">
    <source>
        <dbReference type="ARBA" id="ARBA00023002"/>
    </source>
</evidence>
<dbReference type="InterPro" id="IPR041953">
    <property type="entry name" value="YdeP_MopB"/>
</dbReference>
<proteinExistence type="inferred from homology"/>
<evidence type="ECO:0000256" key="1">
    <source>
        <dbReference type="ARBA" id="ARBA00001942"/>
    </source>
</evidence>
<dbReference type="InterPro" id="IPR050123">
    <property type="entry name" value="Prok_molybdopt-oxidoreductase"/>
</dbReference>